<dbReference type="EMBL" id="JAEOAQ010000001">
    <property type="protein sequence ID" value="KAG5421553.1"/>
    <property type="molecule type" value="Genomic_DNA"/>
</dbReference>
<evidence type="ECO:0000313" key="2">
    <source>
        <dbReference type="Proteomes" id="UP000669133"/>
    </source>
</evidence>
<dbReference type="InterPro" id="IPR028364">
    <property type="entry name" value="Ribosomal_uL1/biogenesis"/>
</dbReference>
<dbReference type="RefSeq" id="XP_067550669.1">
    <property type="nucleotide sequence ID" value="XM_067695031.1"/>
</dbReference>
<protein>
    <submittedName>
        <fullName evidence="1">Uncharacterized protein</fullName>
    </submittedName>
</protein>
<dbReference type="Pfam" id="PF00687">
    <property type="entry name" value="Ribosomal_L1"/>
    <property type="match status" value="1"/>
</dbReference>
<dbReference type="Proteomes" id="UP000669133">
    <property type="component" value="Unassembled WGS sequence"/>
</dbReference>
<dbReference type="AlphaFoldDB" id="A0A8H8DCH4"/>
<dbReference type="InterPro" id="IPR023674">
    <property type="entry name" value="Ribosomal_uL1-like"/>
</dbReference>
<evidence type="ECO:0000313" key="1">
    <source>
        <dbReference type="EMBL" id="KAG5421553.1"/>
    </source>
</evidence>
<keyword evidence="2" id="KW-1185">Reference proteome</keyword>
<name>A0A8H8DCH4_9ASCO</name>
<comment type="caution">
    <text evidence="1">The sequence shown here is derived from an EMBL/GenBank/DDBJ whole genome shotgun (WGS) entry which is preliminary data.</text>
</comment>
<proteinExistence type="predicted"/>
<dbReference type="OrthoDB" id="10251727at2759"/>
<gene>
    <name evidence="1" type="ORF">I9W82_000644</name>
</gene>
<sequence length="284" mass="32188">MSSEFALGTDAYNQARTSLSALISHQKSEGRPTAAIYLTINVNIKLAKSKDYRPRVIPLSHKLDKISNKAILFISKDPANYYREILMAKDTPTEDAFNEIISFKKLKSKAKSQKSLIKMYKENDIIVADNRVHKFLPDVLGSTFYLRKKKVPFMLQMAKPDPSVKLRRTEQNKLKDDRCDVQYVYKQIKSIVGNASFVPTTNIGDVISLKIGYTNWSIDDLVDNVNDIVKYLTNEENRNAIGAAINLENLVNVNVRGEDSISLPVLARSKETVENEDDDSDFDF</sequence>
<dbReference type="SUPFAM" id="SSF56808">
    <property type="entry name" value="Ribosomal protein L1"/>
    <property type="match status" value="1"/>
</dbReference>
<reference evidence="1 2" key="1">
    <citation type="submission" date="2020-12" db="EMBL/GenBank/DDBJ databases">
        <title>Effect of drift, selection, and recombination on the evolution of hybrid genomes in Candida yeast pathogens.</title>
        <authorList>
            <person name="Mixao V."/>
            <person name="Ksiezopolska E."/>
            <person name="Saus E."/>
            <person name="Boekhout T."/>
            <person name="Gacser A."/>
            <person name="Gabaldon T."/>
        </authorList>
    </citation>
    <scope>NUCLEOTIDE SEQUENCE [LARGE SCALE GENOMIC DNA]</scope>
    <source>
        <strain evidence="1 2">BP57</strain>
    </source>
</reference>
<accession>A0A8H8DCH4</accession>
<dbReference type="GeneID" id="93649273"/>
<organism evidence="1 2">
    <name type="scientific">Candida metapsilosis</name>
    <dbReference type="NCBI Taxonomy" id="273372"/>
    <lineage>
        <taxon>Eukaryota</taxon>
        <taxon>Fungi</taxon>
        <taxon>Dikarya</taxon>
        <taxon>Ascomycota</taxon>
        <taxon>Saccharomycotina</taxon>
        <taxon>Pichiomycetes</taxon>
        <taxon>Debaryomycetaceae</taxon>
        <taxon>Candida/Lodderomyces clade</taxon>
        <taxon>Candida</taxon>
    </lineage>
</organism>